<feature type="domain" description="HicB-like antitoxin of toxin-antitoxin system" evidence="1">
    <location>
        <begin position="4"/>
        <end position="67"/>
    </location>
</feature>
<evidence type="ECO:0000259" key="1">
    <source>
        <dbReference type="Pfam" id="PF15919"/>
    </source>
</evidence>
<evidence type="ECO:0000313" key="2">
    <source>
        <dbReference type="EMBL" id="MCS3918194.1"/>
    </source>
</evidence>
<gene>
    <name evidence="2" type="ORF">M2350_000591</name>
</gene>
<proteinExistence type="predicted"/>
<dbReference type="SUPFAM" id="SSF143100">
    <property type="entry name" value="TTHA1013/TTHA0281-like"/>
    <property type="match status" value="1"/>
</dbReference>
<dbReference type="InterPro" id="IPR051404">
    <property type="entry name" value="TA_system_antitoxin"/>
</dbReference>
<dbReference type="RefSeq" id="WP_259093742.1">
    <property type="nucleotide sequence ID" value="NZ_CP130454.1"/>
</dbReference>
<dbReference type="EMBL" id="JANUCP010000001">
    <property type="protein sequence ID" value="MCS3918194.1"/>
    <property type="molecule type" value="Genomic_DNA"/>
</dbReference>
<accession>A0ABT2EJR6</accession>
<dbReference type="Proteomes" id="UP001204798">
    <property type="component" value="Unassembled WGS sequence"/>
</dbReference>
<dbReference type="InterPro" id="IPR035069">
    <property type="entry name" value="TTHA1013/TTHA0281-like"/>
</dbReference>
<dbReference type="Pfam" id="PF15919">
    <property type="entry name" value="HicB_lk_antitox"/>
    <property type="match status" value="1"/>
</dbReference>
<dbReference type="PANTHER" id="PTHR34504:SF2">
    <property type="entry name" value="UPF0150 PROTEIN SSL0259"/>
    <property type="match status" value="1"/>
</dbReference>
<name>A0ABT2EJR6_9BACT</name>
<reference evidence="2 3" key="1">
    <citation type="submission" date="2022-08" db="EMBL/GenBank/DDBJ databases">
        <title>Bacterial and archaeal communities from various locations to study Microbial Dark Matter (Phase II).</title>
        <authorList>
            <person name="Stepanauskas R."/>
        </authorList>
    </citation>
    <scope>NUCLEOTIDE SEQUENCE [LARGE SCALE GENOMIC DNA]</scope>
    <source>
        <strain evidence="2 3">PD1</strain>
    </source>
</reference>
<evidence type="ECO:0000313" key="3">
    <source>
        <dbReference type="Proteomes" id="UP001204798"/>
    </source>
</evidence>
<sequence>MTYHVLLINGEDGWMTVEVPALPGCVSQGQTREEALSDIREAIVAYLESLHARGKPIPEDVPILELQPSP</sequence>
<dbReference type="Gene3D" id="3.30.160.250">
    <property type="match status" value="1"/>
</dbReference>
<protein>
    <submittedName>
        <fullName evidence="2">RNase H-like HicB family nuclease</fullName>
    </submittedName>
</protein>
<keyword evidence="3" id="KW-1185">Reference proteome</keyword>
<dbReference type="PANTHER" id="PTHR34504">
    <property type="entry name" value="ANTITOXIN HICB"/>
    <property type="match status" value="1"/>
</dbReference>
<organism evidence="2 3">
    <name type="scientific">Candidatus Fervidibacter sacchari</name>
    <dbReference type="NCBI Taxonomy" id="1448929"/>
    <lineage>
        <taxon>Bacteria</taxon>
        <taxon>Candidatus Fervidibacterota</taxon>
        <taxon>Candidatus Fervidibacter</taxon>
    </lineage>
</organism>
<comment type="caution">
    <text evidence="2">The sequence shown here is derived from an EMBL/GenBank/DDBJ whole genome shotgun (WGS) entry which is preliminary data.</text>
</comment>
<dbReference type="InterPro" id="IPR031807">
    <property type="entry name" value="HicB-like"/>
</dbReference>